<keyword evidence="6" id="KW-0648">Protein biosynthesis</keyword>
<dbReference type="InterPro" id="IPR011559">
    <property type="entry name" value="Initiation_fac_2B_a/b/d"/>
</dbReference>
<feature type="site" description="Transition state stabilizer" evidence="5">
    <location>
        <position position="149"/>
    </location>
</feature>
<proteinExistence type="inferred from homology"/>
<dbReference type="EC" id="5.3.1.23" evidence="5"/>
<dbReference type="Gene3D" id="1.20.120.420">
    <property type="entry name" value="translation initiation factor eif-2b, domain 1"/>
    <property type="match status" value="1"/>
</dbReference>
<feature type="binding site" evidence="5">
    <location>
        <begin position="53"/>
        <end position="55"/>
    </location>
    <ligand>
        <name>substrate</name>
    </ligand>
</feature>
<dbReference type="PANTHER" id="PTHR43475:SF1">
    <property type="entry name" value="METHYLTHIORIBOSE-1-PHOSPHATE ISOMERASE"/>
    <property type="match status" value="1"/>
</dbReference>
<feature type="binding site" evidence="5">
    <location>
        <begin position="239"/>
        <end position="240"/>
    </location>
    <ligand>
        <name>substrate</name>
    </ligand>
</feature>
<reference evidence="6 7" key="1">
    <citation type="journal article" date="2012" name="J. Bacteriol.">
        <title>Genome Sequence of n-Alkane-Degrading Hydrocarboniphaga effusa Strain AP103T (ATCC BAA-332T).</title>
        <authorList>
            <person name="Chang H.K."/>
            <person name="Zylstra G.J."/>
            <person name="Chae J.C."/>
        </authorList>
    </citation>
    <scope>NUCLEOTIDE SEQUENCE [LARGE SCALE GENOMIC DNA]</scope>
    <source>
        <strain evidence="6 7">AP103</strain>
    </source>
</reference>
<dbReference type="NCBIfam" id="TIGR00524">
    <property type="entry name" value="eIF-2B_rel"/>
    <property type="match status" value="1"/>
</dbReference>
<comment type="pathway">
    <text evidence="5">Amino-acid biosynthesis; L-methionine biosynthesis via salvage pathway; L-methionine from S-methyl-5-thio-alpha-D-ribose 1-phosphate: step 1/6.</text>
</comment>
<dbReference type="STRING" id="1172194.WQQ_36330"/>
<feature type="binding site" evidence="5">
    <location>
        <position position="87"/>
    </location>
    <ligand>
        <name>substrate</name>
    </ligand>
</feature>
<dbReference type="InterPro" id="IPR000649">
    <property type="entry name" value="IF-2B-related"/>
</dbReference>
<organism evidence="6 7">
    <name type="scientific">Hydrocarboniphaga effusa AP103</name>
    <dbReference type="NCBI Taxonomy" id="1172194"/>
    <lineage>
        <taxon>Bacteria</taxon>
        <taxon>Pseudomonadati</taxon>
        <taxon>Pseudomonadota</taxon>
        <taxon>Gammaproteobacteria</taxon>
        <taxon>Nevskiales</taxon>
        <taxon>Nevskiaceae</taxon>
        <taxon>Hydrocarboniphaga</taxon>
    </lineage>
</organism>
<evidence type="ECO:0000256" key="4">
    <source>
        <dbReference type="ARBA" id="ARBA00058145"/>
    </source>
</evidence>
<evidence type="ECO:0000256" key="2">
    <source>
        <dbReference type="ARBA" id="ARBA00050906"/>
    </source>
</evidence>
<dbReference type="Proteomes" id="UP000003704">
    <property type="component" value="Unassembled WGS sequence"/>
</dbReference>
<dbReference type="PANTHER" id="PTHR43475">
    <property type="entry name" value="METHYLTHIORIBOSE-1-PHOSPHATE ISOMERASE"/>
    <property type="match status" value="1"/>
</dbReference>
<comment type="function">
    <text evidence="4">Catalyzes the interconversion of methylthioribose-1-phosphate (MTR-1-P) into methylthioribulose-1-phosphate (MTRu-1-P). Also catalyzes the interconversion of 5-deoxyribose 1-phosphate and 5-deoxyribulose 1-phosphate. Part of a bifunctional DHAP-shunt salvage pathway for SAM by-products.</text>
</comment>
<keyword evidence="1 5" id="KW-0413">Isomerase</keyword>
<accession>I8T411</accession>
<evidence type="ECO:0000256" key="1">
    <source>
        <dbReference type="ARBA" id="ARBA00023235"/>
    </source>
</evidence>
<feature type="active site" description="Proton donor" evidence="5">
    <location>
        <position position="229"/>
    </location>
</feature>
<dbReference type="GO" id="GO:0003743">
    <property type="term" value="F:translation initiation factor activity"/>
    <property type="evidence" value="ECO:0007669"/>
    <property type="project" value="UniProtKB-KW"/>
</dbReference>
<dbReference type="InterPro" id="IPR042529">
    <property type="entry name" value="IF_2B-like_C"/>
</dbReference>
<dbReference type="EMBL" id="AKGD01000003">
    <property type="protein sequence ID" value="EIT68438.1"/>
    <property type="molecule type" value="Genomic_DNA"/>
</dbReference>
<dbReference type="Gene3D" id="3.40.50.10470">
    <property type="entry name" value="Translation initiation factor eif-2b, domain 2"/>
    <property type="match status" value="1"/>
</dbReference>
<dbReference type="NCBIfam" id="TIGR00512">
    <property type="entry name" value="salvage_mtnA"/>
    <property type="match status" value="1"/>
</dbReference>
<dbReference type="NCBIfam" id="NF004326">
    <property type="entry name" value="PRK05720.1"/>
    <property type="match status" value="1"/>
</dbReference>
<dbReference type="GO" id="GO:0046523">
    <property type="term" value="F:S-methyl-5-thioribose-1-phosphate isomerase activity"/>
    <property type="evidence" value="ECO:0007669"/>
    <property type="project" value="UniProtKB-UniRule"/>
</dbReference>
<dbReference type="HAMAP" id="MF_01678">
    <property type="entry name" value="Salvage_MtnA"/>
    <property type="match status" value="1"/>
</dbReference>
<name>I8T411_9GAMM</name>
<keyword evidence="5" id="KW-0028">Amino-acid biosynthesis</keyword>
<evidence type="ECO:0000313" key="7">
    <source>
        <dbReference type="Proteomes" id="UP000003704"/>
    </source>
</evidence>
<dbReference type="FunFam" id="3.40.50.10470:FF:000006">
    <property type="entry name" value="Methylthioribose-1-phosphate isomerase"/>
    <property type="match status" value="1"/>
</dbReference>
<dbReference type="OrthoDB" id="9803436at2"/>
<dbReference type="GO" id="GO:0019509">
    <property type="term" value="P:L-methionine salvage from methylthioadenosine"/>
    <property type="evidence" value="ECO:0007669"/>
    <property type="project" value="UniProtKB-UniRule"/>
</dbReference>
<comment type="catalytic activity">
    <reaction evidence="3">
        <text>5-(methylsulfanyl)-alpha-D-ribose 1-phosphate = 5-(methylsulfanyl)-D-ribulose 1-phosphate</text>
        <dbReference type="Rhea" id="RHEA:19989"/>
        <dbReference type="ChEBI" id="CHEBI:58533"/>
        <dbReference type="ChEBI" id="CHEBI:58548"/>
        <dbReference type="EC" id="5.3.1.23"/>
    </reaction>
    <physiologicalReaction direction="left-to-right" evidence="3">
        <dbReference type="Rhea" id="RHEA:19990"/>
    </physiologicalReaction>
</comment>
<dbReference type="SUPFAM" id="SSF100950">
    <property type="entry name" value="NagB/RpiA/CoA transferase-like"/>
    <property type="match status" value="1"/>
</dbReference>
<dbReference type="UniPathway" id="UPA00904">
    <property type="reaction ID" value="UER00874"/>
</dbReference>
<evidence type="ECO:0000256" key="3">
    <source>
        <dbReference type="ARBA" id="ARBA00051169"/>
    </source>
</evidence>
<keyword evidence="5" id="KW-0486">Methionine biosynthesis</keyword>
<dbReference type="AlphaFoldDB" id="I8T411"/>
<keyword evidence="7" id="KW-1185">Reference proteome</keyword>
<protein>
    <recommendedName>
        <fullName evidence="5">Methylthioribose-1-phosphate isomerase</fullName>
        <shortName evidence="5">M1Pi</shortName>
        <shortName evidence="5">MTR-1-P isomerase</shortName>
        <ecNumber evidence="5">5.3.1.23</ecNumber>
    </recommendedName>
    <alternativeName>
        <fullName evidence="5">S-methyl-5-thioribose-1-phosphate isomerase</fullName>
    </alternativeName>
</protein>
<comment type="catalytic activity">
    <reaction evidence="2">
        <text>5-deoxy-alpha-D-ribose 1-phosphate = 5-deoxy-D-ribulose 1-phosphate</text>
        <dbReference type="Rhea" id="RHEA:61296"/>
        <dbReference type="ChEBI" id="CHEBI:58749"/>
        <dbReference type="ChEBI" id="CHEBI:144504"/>
    </reaction>
    <physiologicalReaction direction="left-to-right" evidence="2">
        <dbReference type="Rhea" id="RHEA:61297"/>
    </physiologicalReaction>
</comment>
<comment type="similarity">
    <text evidence="5">Belongs to the EIF-2B alpha/beta/delta subunits family. MtnA subfamily.</text>
</comment>
<dbReference type="PATRIC" id="fig|1172194.4.peg.3526"/>
<keyword evidence="6" id="KW-0396">Initiation factor</keyword>
<evidence type="ECO:0000313" key="6">
    <source>
        <dbReference type="EMBL" id="EIT68438.1"/>
    </source>
</evidence>
<comment type="caution">
    <text evidence="6">The sequence shown here is derived from an EMBL/GenBank/DDBJ whole genome shotgun (WGS) entry which is preliminary data.</text>
</comment>
<dbReference type="InterPro" id="IPR037171">
    <property type="entry name" value="NagB/RpiA_transferase-like"/>
</dbReference>
<dbReference type="InterPro" id="IPR027363">
    <property type="entry name" value="M1Pi_N"/>
</dbReference>
<sequence length="337" mass="36184">MTASSSATGIRPIIWADDHLKLIDQRVLPNEERWVDCRSAAEVADAIHGMAVRGAPAIGIAAAYGLVLDALAGRDYEAADRVLMESRPTAVNLRWALLRMRELKSQGADAKALLAEAIRIHEEDLAQNLAMGEAGAALLPPNAVVITHCNTGALATGGHGTALGVIRSAWARGRLSQVYNGETRPWLQGARLTAWELLYEKIPARLIADGAAAHLMQREKIDWVIVGADRIAVNGDTANKIGTYALAVAARHHGVKFMVVAPSGTFDLNCPNGAAIPIEERPPNELTEFRGSRIAPEAMQAWNPVFDVTPASLIDAIVCERGVIEQPTEQKIRALLG</sequence>
<dbReference type="Pfam" id="PF01008">
    <property type="entry name" value="IF-2B"/>
    <property type="match status" value="1"/>
</dbReference>
<evidence type="ECO:0000256" key="5">
    <source>
        <dbReference type="HAMAP-Rule" id="MF_01678"/>
    </source>
</evidence>
<feature type="binding site" evidence="5">
    <location>
        <position position="188"/>
    </location>
    <ligand>
        <name>substrate</name>
    </ligand>
</feature>
<gene>
    <name evidence="5" type="primary">mtnA</name>
    <name evidence="6" type="ORF">WQQ_36330</name>
</gene>
<dbReference type="RefSeq" id="WP_007186570.1">
    <property type="nucleotide sequence ID" value="NZ_AKGD01000003.1"/>
</dbReference>
<dbReference type="InterPro" id="IPR005251">
    <property type="entry name" value="IF-M1Pi"/>
</dbReference>
<dbReference type="FunFam" id="1.20.120.420:FF:000003">
    <property type="entry name" value="Methylthioribose-1-phosphate isomerase"/>
    <property type="match status" value="1"/>
</dbReference>